<feature type="compositionally biased region" description="Acidic residues" evidence="1">
    <location>
        <begin position="296"/>
        <end position="305"/>
    </location>
</feature>
<dbReference type="EMBL" id="CAJGYM010000017">
    <property type="protein sequence ID" value="CAD6190794.1"/>
    <property type="molecule type" value="Genomic_DNA"/>
</dbReference>
<name>A0A8S1H5W9_9PELO</name>
<feature type="compositionally biased region" description="Acidic residues" evidence="1">
    <location>
        <begin position="412"/>
        <end position="442"/>
    </location>
</feature>
<feature type="region of interest" description="Disordered" evidence="1">
    <location>
        <begin position="408"/>
        <end position="583"/>
    </location>
</feature>
<gene>
    <name evidence="2" type="ORF">CAUJ_LOCUS6713</name>
</gene>
<dbReference type="PANTHER" id="PTHR48125">
    <property type="entry name" value="LP07818P1"/>
    <property type="match status" value="1"/>
</dbReference>
<organism evidence="2 3">
    <name type="scientific">Caenorhabditis auriculariae</name>
    <dbReference type="NCBI Taxonomy" id="2777116"/>
    <lineage>
        <taxon>Eukaryota</taxon>
        <taxon>Metazoa</taxon>
        <taxon>Ecdysozoa</taxon>
        <taxon>Nematoda</taxon>
        <taxon>Chromadorea</taxon>
        <taxon>Rhabditida</taxon>
        <taxon>Rhabditina</taxon>
        <taxon>Rhabditomorpha</taxon>
        <taxon>Rhabditoidea</taxon>
        <taxon>Rhabditidae</taxon>
        <taxon>Peloderinae</taxon>
        <taxon>Caenorhabditis</taxon>
    </lineage>
</organism>
<reference evidence="2" key="1">
    <citation type="submission" date="2020-10" db="EMBL/GenBank/DDBJ databases">
        <authorList>
            <person name="Kikuchi T."/>
        </authorList>
    </citation>
    <scope>NUCLEOTIDE SEQUENCE</scope>
    <source>
        <strain evidence="2">NKZ352</strain>
    </source>
</reference>
<feature type="region of interest" description="Disordered" evidence="1">
    <location>
        <begin position="77"/>
        <end position="390"/>
    </location>
</feature>
<feature type="compositionally biased region" description="Basic and acidic residues" evidence="1">
    <location>
        <begin position="42"/>
        <end position="62"/>
    </location>
</feature>
<feature type="compositionally biased region" description="Basic and acidic residues" evidence="1">
    <location>
        <begin position="279"/>
        <end position="295"/>
    </location>
</feature>
<feature type="compositionally biased region" description="Acidic residues" evidence="1">
    <location>
        <begin position="365"/>
        <end position="386"/>
    </location>
</feature>
<keyword evidence="3" id="KW-1185">Reference proteome</keyword>
<protein>
    <submittedName>
        <fullName evidence="2">Uncharacterized protein</fullName>
    </submittedName>
</protein>
<evidence type="ECO:0000313" key="3">
    <source>
        <dbReference type="Proteomes" id="UP000835052"/>
    </source>
</evidence>
<feature type="compositionally biased region" description="Polar residues" evidence="1">
    <location>
        <begin position="1"/>
        <end position="12"/>
    </location>
</feature>
<feature type="compositionally biased region" description="Basic and acidic residues" evidence="1">
    <location>
        <begin position="547"/>
        <end position="569"/>
    </location>
</feature>
<comment type="caution">
    <text evidence="2">The sequence shown here is derived from an EMBL/GenBank/DDBJ whole genome shotgun (WGS) entry which is preliminary data.</text>
</comment>
<dbReference type="AlphaFoldDB" id="A0A8S1H5W9"/>
<evidence type="ECO:0000313" key="2">
    <source>
        <dbReference type="EMBL" id="CAD6190794.1"/>
    </source>
</evidence>
<dbReference type="Proteomes" id="UP000835052">
    <property type="component" value="Unassembled WGS sequence"/>
</dbReference>
<feature type="compositionally biased region" description="Acidic residues" evidence="1">
    <location>
        <begin position="79"/>
        <end position="91"/>
    </location>
</feature>
<accession>A0A8S1H5W9</accession>
<feature type="compositionally biased region" description="Low complexity" evidence="1">
    <location>
        <begin position="443"/>
        <end position="499"/>
    </location>
</feature>
<proteinExistence type="predicted"/>
<evidence type="ECO:0000256" key="1">
    <source>
        <dbReference type="SAM" id="MobiDB-lite"/>
    </source>
</evidence>
<dbReference type="PANTHER" id="PTHR48125:SF10">
    <property type="entry name" value="OS12G0136300 PROTEIN"/>
    <property type="match status" value="1"/>
</dbReference>
<feature type="compositionally biased region" description="Acidic residues" evidence="1">
    <location>
        <begin position="321"/>
        <end position="345"/>
    </location>
</feature>
<sequence>MDTSYQDEANASQRPDRPDPPQPTQSIPMSYYSADATTMAIEGRRTETPREEWNVYPERNRSDVSQNLTEAVNFIDNDTNLDVDDGEEEGKVEEMVASPEGNPAISRAETWITMRKRKAGESRSAQPPKASSHAESWITMRKHKAGESRSAQPPKNTMADEVHRAEARRDEEDFCTVQHEGEQAQSDPVRLGLFRFGMSDSKLRPQQRSVDRKAEAVNGDLNVKDEDVEEARKVEEQVKSPEANPAVSNPGSWITARKRKAGDTRSAQPPKRQFPGPTECKERAEELEQVGHEEEPWVEEGSQDGEELRRPEEGNLNVDGSPEEQVLDDLEEVPAEFEDFDDSDETSSSRATDELVADIRLLFELEADEEFDVDEDEEDSEDESEDSFFLSERRLRRFAAAALERVAREDVNGDEDGVEAGEAVPVEEPEAEEGEAEGEAVDDAQQTVPVAVAAGQPPSPAPAAAAPVAPAQAGPAPPAHQAAAPAGGPMRRRGGSPARLSPPPQAPRSPEISEAVAGLPPDSGNASGGTQGRALQESRWGHGRPGARIDRAPWSGHDDAQELGRREAVHAGPTGKAPKEGRQWLLKVAPTNAYSLKSRKRAVL</sequence>
<feature type="compositionally biased region" description="Basic and acidic residues" evidence="1">
    <location>
        <begin position="158"/>
        <end position="171"/>
    </location>
</feature>
<feature type="region of interest" description="Disordered" evidence="1">
    <location>
        <begin position="1"/>
        <end position="64"/>
    </location>
</feature>
<feature type="compositionally biased region" description="Basic and acidic residues" evidence="1">
    <location>
        <begin position="222"/>
        <end position="239"/>
    </location>
</feature>